<dbReference type="PROSITE" id="PS50060">
    <property type="entry name" value="MAM_2"/>
    <property type="match status" value="2"/>
</dbReference>
<dbReference type="AlphaFoldDB" id="A0A3M6UQ46"/>
<dbReference type="FunFam" id="2.60.120.260:FF:000016">
    <property type="entry name" value="Contactin-associated protein-like 4 isoform 1"/>
    <property type="match status" value="1"/>
</dbReference>
<dbReference type="SUPFAM" id="SSF49785">
    <property type="entry name" value="Galactose-binding domain-like"/>
    <property type="match status" value="1"/>
</dbReference>
<dbReference type="SMART" id="SM00159">
    <property type="entry name" value="PTX"/>
    <property type="match status" value="1"/>
</dbReference>
<dbReference type="PANTHER" id="PTHR24543">
    <property type="entry name" value="MULTICOPPER OXIDASE-RELATED"/>
    <property type="match status" value="1"/>
</dbReference>
<evidence type="ECO:0000259" key="9">
    <source>
        <dbReference type="PROSITE" id="PS01180"/>
    </source>
</evidence>
<evidence type="ECO:0000256" key="7">
    <source>
        <dbReference type="PROSITE-ProRule" id="PRU00059"/>
    </source>
</evidence>
<keyword evidence="2" id="KW-0217">Developmental protein</keyword>
<dbReference type="GO" id="GO:0007399">
    <property type="term" value="P:nervous system development"/>
    <property type="evidence" value="ECO:0007669"/>
    <property type="project" value="UniProtKB-KW"/>
</dbReference>
<feature type="domain" description="MAM" evidence="11">
    <location>
        <begin position="631"/>
        <end position="781"/>
    </location>
</feature>
<keyword evidence="6" id="KW-1015">Disulfide bond</keyword>
<dbReference type="PRINTS" id="PR00895">
    <property type="entry name" value="PENTAXIN"/>
</dbReference>
<dbReference type="Proteomes" id="UP000275408">
    <property type="component" value="Unassembled WGS sequence"/>
</dbReference>
<sequence length="939" mass="105116">CPSIFLHSEQSMDVMDSTWHHVCVSWDGRVGLLAVFKDGHINFKLNDFMGPLLQKPNEGAMGEGPSGRNGEFSLDEYEQCPSIFLHSEQSMDVMDSTWHHVCVSWDGRVGLLAVFKDGHINFKLNDFMGPLLQKPNEGIVTIGFRNINETASTVLGKLSGFNIWSTLVTTEEILRMSYGCGTEAGNAMAWGKVRNGLIGEVEMKSLPTCNDGKRARLVVDTVDLEPNGTAVLVSQTYNRSSDGKSRCLRFRYMLRGSGDKTLTIFQKTGIYREIPIWTWKGNSGRDWIYGEVPLTSTTKTTEDKGGSWSAASNNRNQWLEIDLVSQNINVTRIATQGRHDSSQWVTKYKLQYSKDGVNFQYYKEPMETAHKIFDGNVEQHAVVYNELVPPIKARFIRFRPVDWYGHISMRVELYGCQDDRPCDTSVDWCGWKNERGWKSIKHKDLDQVYQNEGGGGKGFSDNNNFEVLLPDSEYGYISLSDVILDQCCFTICFWLKTASSGFYTEYNNAGSAKENKTLVFGIYCGNNTFSLQSGSERSEQSMDVMDSTWHHVCVSWDGRVGLLAVFKDGHINFKFNDFMGPLLQKPNEGIVTIGFRNINGTASTVLGKLSGFNIWSTLVTTEEILRMSYGCGTEAGNAMAWGKVRNGLIGEVEMKSRPTCNDGKRARLVVDTVDLEPNGTAVLVSQTYNRSSDGKSRCLRFRYMLQGSGDKTLTISQKTGIYREIPIWTWKGNSGRDWIYGEVPLTSTTKFKILIKAQKSREKDLIALTGIYVKEGLDCKLRPLSAKQDHPTCKGCDLQIFDGSETSAPAIGRFCGYMYPPIVISSSNNLRIVLRCAANPYTARFKILYNSTAAHKSLESSCSLQQECPARCKCEEFGGQEDKKILVTGEDLLNVPNHLPTNVGAVYVIFGVLFIFNGLFVLSSFLSEQRAASSFLLFH</sequence>
<feature type="domain" description="CUB" evidence="9">
    <location>
        <begin position="788"/>
        <end position="852"/>
    </location>
</feature>
<dbReference type="PROSITE" id="PS51828">
    <property type="entry name" value="PTX_2"/>
    <property type="match status" value="1"/>
</dbReference>
<dbReference type="SMART" id="SM00137">
    <property type="entry name" value="MAM"/>
    <property type="match status" value="1"/>
</dbReference>
<evidence type="ECO:0000259" key="10">
    <source>
        <dbReference type="PROSITE" id="PS50022"/>
    </source>
</evidence>
<evidence type="ECO:0000256" key="1">
    <source>
        <dbReference type="ARBA" id="ARBA00006078"/>
    </source>
</evidence>
<dbReference type="PROSITE" id="PS01180">
    <property type="entry name" value="CUB"/>
    <property type="match status" value="1"/>
</dbReference>
<accession>A0A3M6UQ46</accession>
<evidence type="ECO:0000259" key="12">
    <source>
        <dbReference type="PROSITE" id="PS51828"/>
    </source>
</evidence>
<keyword evidence="8" id="KW-1133">Transmembrane helix</keyword>
<keyword evidence="8" id="KW-0472">Membrane</keyword>
<keyword evidence="4" id="KW-0221">Differentiation</keyword>
<protein>
    <recommendedName>
        <fullName evidence="15">F5/8 type C domain-containing protein</fullName>
    </recommendedName>
</protein>
<dbReference type="InterPro" id="IPR008979">
    <property type="entry name" value="Galactose-bd-like_sf"/>
</dbReference>
<evidence type="ECO:0000256" key="6">
    <source>
        <dbReference type="ARBA" id="ARBA00023157"/>
    </source>
</evidence>
<gene>
    <name evidence="13" type="ORF">pdam_00025118</name>
</gene>
<dbReference type="SMART" id="SM00231">
    <property type="entry name" value="FA58C"/>
    <property type="match status" value="1"/>
</dbReference>
<dbReference type="PROSITE" id="PS50022">
    <property type="entry name" value="FA58C_3"/>
    <property type="match status" value="1"/>
</dbReference>
<dbReference type="InterPro" id="IPR000421">
    <property type="entry name" value="FA58C"/>
</dbReference>
<evidence type="ECO:0000256" key="8">
    <source>
        <dbReference type="SAM" id="Phobius"/>
    </source>
</evidence>
<comment type="similarity">
    <text evidence="1">Belongs to the neuropilin family.</text>
</comment>
<dbReference type="Pfam" id="PF00354">
    <property type="entry name" value="Pentaxin"/>
    <property type="match status" value="2"/>
</dbReference>
<dbReference type="InterPro" id="IPR000998">
    <property type="entry name" value="MAM_dom"/>
</dbReference>
<evidence type="ECO:0000256" key="3">
    <source>
        <dbReference type="ARBA" id="ARBA00022674"/>
    </source>
</evidence>
<dbReference type="CDD" id="cd00041">
    <property type="entry name" value="CUB"/>
    <property type="match status" value="1"/>
</dbReference>
<dbReference type="InterPro" id="IPR035914">
    <property type="entry name" value="Sperma_CUB_dom_sf"/>
</dbReference>
<dbReference type="SUPFAM" id="SSF49899">
    <property type="entry name" value="Concanavalin A-like lectins/glucanases"/>
    <property type="match status" value="5"/>
</dbReference>
<dbReference type="CDD" id="cd00057">
    <property type="entry name" value="FA58C"/>
    <property type="match status" value="1"/>
</dbReference>
<dbReference type="InterPro" id="IPR001759">
    <property type="entry name" value="PTX_dom"/>
</dbReference>
<dbReference type="SUPFAM" id="SSF49854">
    <property type="entry name" value="Spermadhesin, CUB domain"/>
    <property type="match status" value="1"/>
</dbReference>
<feature type="domain" description="F5/8 type C" evidence="10">
    <location>
        <begin position="303"/>
        <end position="416"/>
    </location>
</feature>
<keyword evidence="14" id="KW-1185">Reference proteome</keyword>
<dbReference type="Pfam" id="PF00754">
    <property type="entry name" value="F5_F8_type_C"/>
    <property type="match status" value="1"/>
</dbReference>
<dbReference type="InterPro" id="IPR013320">
    <property type="entry name" value="ConA-like_dom_sf"/>
</dbReference>
<dbReference type="GO" id="GO:0008201">
    <property type="term" value="F:heparin binding"/>
    <property type="evidence" value="ECO:0007669"/>
    <property type="project" value="UniProtKB-KW"/>
</dbReference>
<keyword evidence="8" id="KW-0812">Transmembrane</keyword>
<evidence type="ECO:0000256" key="2">
    <source>
        <dbReference type="ARBA" id="ARBA00022473"/>
    </source>
</evidence>
<dbReference type="Gene3D" id="2.60.120.200">
    <property type="match status" value="3"/>
</dbReference>
<comment type="caution">
    <text evidence="13">The sequence shown here is derived from an EMBL/GenBank/DDBJ whole genome shotgun (WGS) entry which is preliminary data.</text>
</comment>
<evidence type="ECO:0000313" key="13">
    <source>
        <dbReference type="EMBL" id="RMX55729.1"/>
    </source>
</evidence>
<evidence type="ECO:0000259" key="11">
    <source>
        <dbReference type="PROSITE" id="PS50060"/>
    </source>
</evidence>
<reference evidence="13 14" key="1">
    <citation type="journal article" date="2018" name="Sci. Rep.">
        <title>Comparative analysis of the Pocillopora damicornis genome highlights role of immune system in coral evolution.</title>
        <authorList>
            <person name="Cunning R."/>
            <person name="Bay R.A."/>
            <person name="Gillette P."/>
            <person name="Baker A.C."/>
            <person name="Traylor-Knowles N."/>
        </authorList>
    </citation>
    <scope>NUCLEOTIDE SEQUENCE [LARGE SCALE GENOMIC DNA]</scope>
    <source>
        <strain evidence="13">RSMAS</strain>
        <tissue evidence="13">Whole animal</tissue>
    </source>
</reference>
<organism evidence="13 14">
    <name type="scientific">Pocillopora damicornis</name>
    <name type="common">Cauliflower coral</name>
    <name type="synonym">Millepora damicornis</name>
    <dbReference type="NCBI Taxonomy" id="46731"/>
    <lineage>
        <taxon>Eukaryota</taxon>
        <taxon>Metazoa</taxon>
        <taxon>Cnidaria</taxon>
        <taxon>Anthozoa</taxon>
        <taxon>Hexacorallia</taxon>
        <taxon>Scleractinia</taxon>
        <taxon>Astrocoeniina</taxon>
        <taxon>Pocilloporidae</taxon>
        <taxon>Pocillopora</taxon>
    </lineage>
</organism>
<keyword evidence="5" id="KW-0524">Neurogenesis</keyword>
<comment type="caution">
    <text evidence="7">Lacks conserved residue(s) required for the propagation of feature annotation.</text>
</comment>
<dbReference type="InterPro" id="IPR000859">
    <property type="entry name" value="CUB_dom"/>
</dbReference>
<feature type="domain" description="Pentraxin (PTX)" evidence="12">
    <location>
        <begin position="462"/>
        <end position="660"/>
    </location>
</feature>
<dbReference type="GO" id="GO:0016020">
    <property type="term" value="C:membrane"/>
    <property type="evidence" value="ECO:0007669"/>
    <property type="project" value="InterPro"/>
</dbReference>
<dbReference type="Pfam" id="PF00629">
    <property type="entry name" value="MAM"/>
    <property type="match status" value="2"/>
</dbReference>
<keyword evidence="3" id="KW-0358">Heparin-binding</keyword>
<dbReference type="Gene3D" id="2.60.120.290">
    <property type="entry name" value="Spermadhesin, CUB domain"/>
    <property type="match status" value="1"/>
</dbReference>
<proteinExistence type="inferred from homology"/>
<dbReference type="PROSITE" id="PS01286">
    <property type="entry name" value="FA58C_2"/>
    <property type="match status" value="1"/>
</dbReference>
<feature type="domain" description="MAM" evidence="11">
    <location>
        <begin position="180"/>
        <end position="299"/>
    </location>
</feature>
<dbReference type="Gene3D" id="2.60.120.260">
    <property type="entry name" value="Galactose-binding domain-like"/>
    <property type="match status" value="1"/>
</dbReference>
<dbReference type="EMBL" id="RCHS01001015">
    <property type="protein sequence ID" value="RMX55729.1"/>
    <property type="molecule type" value="Genomic_DNA"/>
</dbReference>
<dbReference type="GO" id="GO:0030154">
    <property type="term" value="P:cell differentiation"/>
    <property type="evidence" value="ECO:0007669"/>
    <property type="project" value="UniProtKB-KW"/>
</dbReference>
<name>A0A3M6UQ46_POCDA</name>
<dbReference type="OrthoDB" id="5976858at2759"/>
<evidence type="ECO:0000256" key="5">
    <source>
        <dbReference type="ARBA" id="ARBA00022902"/>
    </source>
</evidence>
<feature type="non-terminal residue" evidence="13">
    <location>
        <position position="1"/>
    </location>
</feature>
<feature type="transmembrane region" description="Helical" evidence="8">
    <location>
        <begin position="904"/>
        <end position="926"/>
    </location>
</feature>
<evidence type="ECO:0008006" key="15">
    <source>
        <dbReference type="Google" id="ProtNLM"/>
    </source>
</evidence>
<evidence type="ECO:0000256" key="4">
    <source>
        <dbReference type="ARBA" id="ARBA00022782"/>
    </source>
</evidence>
<evidence type="ECO:0000313" key="14">
    <source>
        <dbReference type="Proteomes" id="UP000275408"/>
    </source>
</evidence>
<dbReference type="PANTHER" id="PTHR24543:SF325">
    <property type="entry name" value="F5_8 TYPE C DOMAIN-CONTAINING PROTEIN"/>
    <property type="match status" value="1"/>
</dbReference>
<dbReference type="Pfam" id="PF00431">
    <property type="entry name" value="CUB"/>
    <property type="match status" value="1"/>
</dbReference>